<evidence type="ECO:0000256" key="1">
    <source>
        <dbReference type="SAM" id="MobiDB-lite"/>
    </source>
</evidence>
<geneLocation type="plasmid" evidence="2">
    <name>pQBR57</name>
</geneLocation>
<sequence length="720" mass="76410">MRNAKAAPAGWIPFMKSLARDAGLKVVIGGSPATDGKTMWLPALPAELTPDDLVLFKGDGYHEVGHIQRSNIPFFQAFGKEHGSFAGFLLNALDDVFMEGRQAAWKKTAGRYLLDSTMVLIKRDRFRDGSAGLGEAVACYCLAYLTTKRWPTVGVATSRVEVNLRKHLAQHADKVIPELRNLLDAEFPSVNSTEDGGALALKIIKLLKSLAEQDQSQPSPSPESGESKGDDGEGSSESKPTPSDDTDDSGEGQSQGDDDNAESDGEGQGKGEADDSESDPKGEVEGDSNAGDTDPKQDGTGQGNGVVDESESDPKGDGENEDAAGDTGTQQDGESQGKGQGNADDTTSQPKGEGEDEGETENAGANSGKGDKTGDDQGDDNHEGESQNGSEPSGESDKSLTQMVDDMLNEKLGDQEVFDKGAEIKELAQGIASGANEAYKGQPLISGLVFDFSPGAGKAEGFVDGMPVVVADREMATAIEAVSGRKANVMGNRLRALLSNREETDEYSSRNGRLCERNLHRFALNDSRVFAKAEERIEDTAAVSITADLSASTGCGSSGTTVAEQIRIALTIIEKVLHQIGTPREILGFAPNSGQMNCMVKSFQDDHRVALDRIAGLHKLVGGDCTPIGAAVMQAGARLMTHEAQRKLLLVLTDGDPDDKHHALEMTNTVLRSGVEVIYLVIGAESACNWLKEANIKFAYAQNAEGILPAMVDKMAEFLK</sequence>
<dbReference type="Gene3D" id="3.40.50.410">
    <property type="entry name" value="von Willebrand factor, type A domain"/>
    <property type="match status" value="1"/>
</dbReference>
<gene>
    <name evidence="2" type="ORF">PQBR57_0063</name>
</gene>
<reference evidence="2" key="2">
    <citation type="submission" date="2015-06" db="EMBL/GenBank/DDBJ databases">
        <title>Environmentally co-occuring mercury resistance plasmids are genetically and phenotypically diverse and confer variable context-dependent fitness effects.</title>
        <authorList>
            <person name="Hall J.P.J."/>
            <person name="Harrison E."/>
            <person name="Lilley A.K."/>
            <person name="Paterson S."/>
            <person name="Spiers A.J."/>
            <person name="Brockhurst M.A."/>
        </authorList>
    </citation>
    <scope>NUCLEOTIDE SEQUENCE [LARGE SCALE GENOMIC DNA]</scope>
    <source>
        <strain evidence="2">SBW25</strain>
        <plasmid evidence="2">pQBR57</plasmid>
    </source>
</reference>
<feature type="compositionally biased region" description="Acidic residues" evidence="1">
    <location>
        <begin position="244"/>
        <end position="265"/>
    </location>
</feature>
<organism evidence="2">
    <name type="scientific">Pseudomonas fluorescens (strain SBW25)</name>
    <dbReference type="NCBI Taxonomy" id="216595"/>
    <lineage>
        <taxon>Bacteria</taxon>
        <taxon>Pseudomonadati</taxon>
        <taxon>Pseudomonadota</taxon>
        <taxon>Gammaproteobacteria</taxon>
        <taxon>Pseudomonadales</taxon>
        <taxon>Pseudomonadaceae</taxon>
        <taxon>Pseudomonas</taxon>
    </lineage>
</organism>
<protein>
    <recommendedName>
        <fullName evidence="3">VWFA domain-containing protein</fullName>
    </recommendedName>
</protein>
<feature type="compositionally biased region" description="Low complexity" evidence="1">
    <location>
        <begin position="211"/>
        <end position="224"/>
    </location>
</feature>
<feature type="compositionally biased region" description="Basic and acidic residues" evidence="1">
    <location>
        <begin position="267"/>
        <end position="284"/>
    </location>
</feature>
<keyword evidence="2" id="KW-0614">Plasmid</keyword>
<dbReference type="EMBL" id="LN713926">
    <property type="protein sequence ID" value="CEK42016.1"/>
    <property type="molecule type" value="Genomic_DNA"/>
</dbReference>
<reference evidence="2" key="1">
    <citation type="submission" date="2014-12" db="EMBL/GenBank/DDBJ databases">
        <authorList>
            <person name="Hall J."/>
        </authorList>
    </citation>
    <scope>NUCLEOTIDE SEQUENCE [LARGE SCALE GENOMIC DNA]</scope>
    <source>
        <strain evidence="2">SBW25</strain>
        <plasmid evidence="2">pQBR57</plasmid>
    </source>
</reference>
<feature type="compositionally biased region" description="Basic and acidic residues" evidence="1">
    <location>
        <begin position="369"/>
        <end position="385"/>
    </location>
</feature>
<dbReference type="SUPFAM" id="SSF53300">
    <property type="entry name" value="vWA-like"/>
    <property type="match status" value="1"/>
</dbReference>
<dbReference type="AlphaFoldDB" id="A0A0G4E441"/>
<dbReference type="InterPro" id="IPR036465">
    <property type="entry name" value="vWFA_dom_sf"/>
</dbReference>
<feature type="region of interest" description="Disordered" evidence="1">
    <location>
        <begin position="211"/>
        <end position="399"/>
    </location>
</feature>
<proteinExistence type="predicted"/>
<name>A0A0G4E441_PSEFS</name>
<evidence type="ECO:0000313" key="2">
    <source>
        <dbReference type="EMBL" id="CEK42016.1"/>
    </source>
</evidence>
<accession>A0A0G4E441</accession>
<evidence type="ECO:0008006" key="3">
    <source>
        <dbReference type="Google" id="ProtNLM"/>
    </source>
</evidence>
<dbReference type="RefSeq" id="WP_192963236.1">
    <property type="nucleotide sequence ID" value="NZ_LN713926.1"/>
</dbReference>